<organism evidence="1 2">
    <name type="scientific">Psilocybe cyanescens</name>
    <dbReference type="NCBI Taxonomy" id="93625"/>
    <lineage>
        <taxon>Eukaryota</taxon>
        <taxon>Fungi</taxon>
        <taxon>Dikarya</taxon>
        <taxon>Basidiomycota</taxon>
        <taxon>Agaricomycotina</taxon>
        <taxon>Agaricomycetes</taxon>
        <taxon>Agaricomycetidae</taxon>
        <taxon>Agaricales</taxon>
        <taxon>Agaricineae</taxon>
        <taxon>Strophariaceae</taxon>
        <taxon>Psilocybe</taxon>
    </lineage>
</organism>
<evidence type="ECO:0000313" key="2">
    <source>
        <dbReference type="Proteomes" id="UP000283269"/>
    </source>
</evidence>
<comment type="caution">
    <text evidence="1">The sequence shown here is derived from an EMBL/GenBank/DDBJ whole genome shotgun (WGS) entry which is preliminary data.</text>
</comment>
<name>A0A409WP98_PSICY</name>
<dbReference type="AlphaFoldDB" id="A0A409WP98"/>
<dbReference type="OrthoDB" id="330671at2759"/>
<dbReference type="EMBL" id="NHYD01003335">
    <property type="protein sequence ID" value="PPQ80326.1"/>
    <property type="molecule type" value="Genomic_DNA"/>
</dbReference>
<dbReference type="InParanoid" id="A0A409WP98"/>
<proteinExistence type="predicted"/>
<dbReference type="PIRSF" id="PIRSF035170">
    <property type="entry name" value="HD_phosphohydro"/>
    <property type="match status" value="1"/>
</dbReference>
<evidence type="ECO:0000313" key="1">
    <source>
        <dbReference type="EMBL" id="PPQ80326.1"/>
    </source>
</evidence>
<gene>
    <name evidence="1" type="ORF">CVT25_003610</name>
</gene>
<dbReference type="PANTHER" id="PTHR21174">
    <property type="match status" value="1"/>
</dbReference>
<keyword evidence="2" id="KW-1185">Reference proteome</keyword>
<sequence length="231" mass="27523">MDSVEFKRAKLTQWKLRRRFTQITSDLGASEATVEEWANKFIERYTEPQRHYHNLTHIYSMLECLDANRTLVKNLSALTLAILFHDWVYDPKAKDNEKESIKCFQQFAHEIELSDSLSSRVADYIERTITHTMPTPEDSMVDTDLKLFLDFDLEVLSRDDEQYAQYSKQIQAEYTHMEPNDYYAGRAQILRRFLDRDRIYFSELFYRGWEQKARANIKQEIDALEGKNHTL</sequence>
<dbReference type="PANTHER" id="PTHR21174:SF0">
    <property type="entry name" value="HD PHOSPHOHYDROLASE FAMILY PROTEIN-RELATED"/>
    <property type="match status" value="1"/>
</dbReference>
<dbReference type="Gene3D" id="1.10.472.50">
    <property type="entry name" value="HD-domain/PDEase-like"/>
    <property type="match status" value="1"/>
</dbReference>
<dbReference type="SUPFAM" id="SSF109604">
    <property type="entry name" value="HD-domain/PDEase-like"/>
    <property type="match status" value="1"/>
</dbReference>
<evidence type="ECO:0008006" key="3">
    <source>
        <dbReference type="Google" id="ProtNLM"/>
    </source>
</evidence>
<protein>
    <recommendedName>
        <fullName evidence="3">HD domain-containing protein</fullName>
    </recommendedName>
</protein>
<reference evidence="1 2" key="1">
    <citation type="journal article" date="2018" name="Evol. Lett.">
        <title>Horizontal gene cluster transfer increased hallucinogenic mushroom diversity.</title>
        <authorList>
            <person name="Reynolds H.T."/>
            <person name="Vijayakumar V."/>
            <person name="Gluck-Thaler E."/>
            <person name="Korotkin H.B."/>
            <person name="Matheny P.B."/>
            <person name="Slot J.C."/>
        </authorList>
    </citation>
    <scope>NUCLEOTIDE SEQUENCE [LARGE SCALE GENOMIC DNA]</scope>
    <source>
        <strain evidence="1 2">2631</strain>
    </source>
</reference>
<accession>A0A409WP98</accession>
<dbReference type="InterPro" id="IPR009218">
    <property type="entry name" value="HD_phosphohydro"/>
</dbReference>
<dbReference type="Proteomes" id="UP000283269">
    <property type="component" value="Unassembled WGS sequence"/>
</dbReference>